<sequence length="408" mass="45973">MLKIIHNKYFYVGFFFLLILVLTFFVLPNFLPVIFVSGPRIDLASVASTSSTTIPEIPFAIKKVITHIKTPEAVKGIYMTACVAGTPSFRAKLVKLINETELNSVIIDIKDYTGTISFKIDSSEFKDNTGGGCKVSDMVDFIETLHQNNIYVIGRITAFQDPYLARVYPDWAVKKNTDKSINWKDRKGISYIDAGNKEMWLYLVNLGKESYANGFDEINFDYIRFPSDGDMSDIYFPWSNNILVANATSTVSGKSKVMKSFFEYLHENFEPAGIPISADFFGMTATNYDDLNIGQVLEDAIPNFDYIAPMVYPSHYPVGFLGYKSVAEVNAHPYEIVNYSMNIAANRLMVASSTPLKLRPWLQDNDYPVPYTPAMVRAQIQATYDSGLTSWMLWDAGNTYTQSALKLE</sequence>
<protein>
    <recommendedName>
        <fullName evidence="2">DUF4015 domain-containing protein</fullName>
    </recommendedName>
</protein>
<feature type="domain" description="DUF4015" evidence="2">
    <location>
        <begin position="76"/>
        <end position="400"/>
    </location>
</feature>
<keyword evidence="1" id="KW-0812">Transmembrane</keyword>
<dbReference type="SUPFAM" id="SSF51445">
    <property type="entry name" value="(Trans)glycosidases"/>
    <property type="match status" value="1"/>
</dbReference>
<dbReference type="STRING" id="1802338.A2541_00390"/>
<keyword evidence="1" id="KW-1133">Transmembrane helix</keyword>
<keyword evidence="1" id="KW-0472">Membrane</keyword>
<evidence type="ECO:0000256" key="1">
    <source>
        <dbReference type="SAM" id="Phobius"/>
    </source>
</evidence>
<dbReference type="Gene3D" id="3.20.20.80">
    <property type="entry name" value="Glycosidases"/>
    <property type="match status" value="1"/>
</dbReference>
<dbReference type="InterPro" id="IPR025275">
    <property type="entry name" value="DUF4015"/>
</dbReference>
<evidence type="ECO:0000313" key="4">
    <source>
        <dbReference type="Proteomes" id="UP000176965"/>
    </source>
</evidence>
<gene>
    <name evidence="3" type="ORF">A2541_00390</name>
</gene>
<feature type="transmembrane region" description="Helical" evidence="1">
    <location>
        <begin position="9"/>
        <end position="31"/>
    </location>
</feature>
<reference evidence="3 4" key="1">
    <citation type="journal article" date="2016" name="Nat. Commun.">
        <title>Thousands of microbial genomes shed light on interconnected biogeochemical processes in an aquifer system.</title>
        <authorList>
            <person name="Anantharaman K."/>
            <person name="Brown C.T."/>
            <person name="Hug L.A."/>
            <person name="Sharon I."/>
            <person name="Castelle C.J."/>
            <person name="Probst A.J."/>
            <person name="Thomas B.C."/>
            <person name="Singh A."/>
            <person name="Wilkins M.J."/>
            <person name="Karaoz U."/>
            <person name="Brodie E.L."/>
            <person name="Williams K.H."/>
            <person name="Hubbard S.S."/>
            <person name="Banfield J.F."/>
        </authorList>
    </citation>
    <scope>NUCLEOTIDE SEQUENCE [LARGE SCALE GENOMIC DNA]</scope>
</reference>
<comment type="caution">
    <text evidence="3">The sequence shown here is derived from an EMBL/GenBank/DDBJ whole genome shotgun (WGS) entry which is preliminary data.</text>
</comment>
<dbReference type="Proteomes" id="UP000176965">
    <property type="component" value="Unassembled WGS sequence"/>
</dbReference>
<organism evidence="3 4">
    <name type="scientific">Candidatus Taylorbacteria bacterium RIFOXYD2_FULL_36_9</name>
    <dbReference type="NCBI Taxonomy" id="1802338"/>
    <lineage>
        <taxon>Bacteria</taxon>
        <taxon>Candidatus Tayloriibacteriota</taxon>
    </lineage>
</organism>
<dbReference type="AlphaFoldDB" id="A0A1G2PCH5"/>
<dbReference type="InterPro" id="IPR017853">
    <property type="entry name" value="GH"/>
</dbReference>
<accession>A0A1G2PCH5</accession>
<dbReference type="EMBL" id="MHSQ01000038">
    <property type="protein sequence ID" value="OHA45993.1"/>
    <property type="molecule type" value="Genomic_DNA"/>
</dbReference>
<evidence type="ECO:0000259" key="2">
    <source>
        <dbReference type="Pfam" id="PF13200"/>
    </source>
</evidence>
<proteinExistence type="predicted"/>
<evidence type="ECO:0000313" key="3">
    <source>
        <dbReference type="EMBL" id="OHA45993.1"/>
    </source>
</evidence>
<dbReference type="Pfam" id="PF13200">
    <property type="entry name" value="DUF4015"/>
    <property type="match status" value="1"/>
</dbReference>
<name>A0A1G2PCH5_9BACT</name>